<dbReference type="InterPro" id="IPR013106">
    <property type="entry name" value="Ig_V-set"/>
</dbReference>
<dbReference type="GO" id="GO:1903037">
    <property type="term" value="P:regulation of leukocyte cell-cell adhesion"/>
    <property type="evidence" value="ECO:0007669"/>
    <property type="project" value="UniProtKB-ARBA"/>
</dbReference>
<keyword evidence="8" id="KW-0393">Immunoglobulin domain</keyword>
<dbReference type="SMART" id="SM00409">
    <property type="entry name" value="IG"/>
    <property type="match status" value="2"/>
</dbReference>
<keyword evidence="5 10" id="KW-0472">Membrane</keyword>
<keyword evidence="13" id="KW-1185">Reference proteome</keyword>
<dbReference type="InParanoid" id="A0A672ZB69"/>
<evidence type="ECO:0000313" key="13">
    <source>
        <dbReference type="Proteomes" id="UP000472271"/>
    </source>
</evidence>
<reference evidence="12" key="2">
    <citation type="submission" date="2025-08" db="UniProtKB">
        <authorList>
            <consortium name="Ensembl"/>
        </authorList>
    </citation>
    <scope>IDENTIFICATION</scope>
</reference>
<evidence type="ECO:0000256" key="10">
    <source>
        <dbReference type="SAM" id="Phobius"/>
    </source>
</evidence>
<keyword evidence="4 10" id="KW-1133">Transmembrane helix</keyword>
<feature type="domain" description="Ig-like" evidence="11">
    <location>
        <begin position="47"/>
        <end position="140"/>
    </location>
</feature>
<dbReference type="FunFam" id="2.60.40.10:FF:000088">
    <property type="entry name" value="Butyrophilin subfamily 1 member A1"/>
    <property type="match status" value="1"/>
</dbReference>
<feature type="transmembrane region" description="Helical" evidence="10">
    <location>
        <begin position="243"/>
        <end position="262"/>
    </location>
</feature>
<evidence type="ECO:0000256" key="6">
    <source>
        <dbReference type="ARBA" id="ARBA00023157"/>
    </source>
</evidence>
<dbReference type="GO" id="GO:0005102">
    <property type="term" value="F:signaling receptor binding"/>
    <property type="evidence" value="ECO:0007669"/>
    <property type="project" value="TreeGrafter"/>
</dbReference>
<dbReference type="InterPro" id="IPR053896">
    <property type="entry name" value="BTN3A2-like_Ig-C"/>
</dbReference>
<dbReference type="InterPro" id="IPR013783">
    <property type="entry name" value="Ig-like_fold"/>
</dbReference>
<dbReference type="FunFam" id="2.60.40.10:FF:000142">
    <property type="entry name" value="V-set domain-containing T-cell activation inhibitor 1"/>
    <property type="match status" value="1"/>
</dbReference>
<evidence type="ECO:0000256" key="5">
    <source>
        <dbReference type="ARBA" id="ARBA00023136"/>
    </source>
</evidence>
<dbReference type="GO" id="GO:0042110">
    <property type="term" value="P:T cell activation"/>
    <property type="evidence" value="ECO:0007669"/>
    <property type="project" value="UniProtKB-ARBA"/>
</dbReference>
<sequence length="278" mass="30566">MFCLKKSVLTCGLRFLTAVFLILTFIFVFSATSQIIGPSHLVVALLGADVVLPCHLEPADDLTSKSLEWGRLDLEPRFVHVRHSGQDLQNQNLGFKGRTSLSTEKLKRGDLSLTLSDVKLSDNGTYRCYMVSEDMESNVQLLVGAASSPFITGIDRSGGSVVLECTSSGWYPEPEVSWMDSEGHLVSAGPPETVRGPDDLYTVSSRVTVDKRHGSTVTCRVHQDRTNQTRLTQIRVSDAPARVSILLVTLFIFLLATAITLWKLRQNTLTGISSYTAM</sequence>
<feature type="domain" description="Ig-like" evidence="11">
    <location>
        <begin position="158"/>
        <end position="237"/>
    </location>
</feature>
<evidence type="ECO:0000259" key="11">
    <source>
        <dbReference type="PROSITE" id="PS50835"/>
    </source>
</evidence>
<dbReference type="InterPro" id="IPR036179">
    <property type="entry name" value="Ig-like_dom_sf"/>
</dbReference>
<dbReference type="Gene3D" id="2.60.40.10">
    <property type="entry name" value="Immunoglobulins"/>
    <property type="match status" value="2"/>
</dbReference>
<evidence type="ECO:0000256" key="7">
    <source>
        <dbReference type="ARBA" id="ARBA00023180"/>
    </source>
</evidence>
<protein>
    <recommendedName>
        <fullName evidence="11">Ig-like domain-containing protein</fullName>
    </recommendedName>
</protein>
<dbReference type="Pfam" id="PF07686">
    <property type="entry name" value="V-set"/>
    <property type="match status" value="1"/>
</dbReference>
<keyword evidence="7" id="KW-0325">Glycoprotein</keyword>
<reference evidence="12" key="3">
    <citation type="submission" date="2025-09" db="UniProtKB">
        <authorList>
            <consortium name="Ensembl"/>
        </authorList>
    </citation>
    <scope>IDENTIFICATION</scope>
</reference>
<dbReference type="Ensembl" id="ENSSORT00005014567.1">
    <property type="protein sequence ID" value="ENSSORP00005014145.1"/>
    <property type="gene ID" value="ENSSORG00005007246.1"/>
</dbReference>
<dbReference type="SMART" id="SM00406">
    <property type="entry name" value="IGv"/>
    <property type="match status" value="1"/>
</dbReference>
<evidence type="ECO:0000256" key="8">
    <source>
        <dbReference type="ARBA" id="ARBA00023319"/>
    </source>
</evidence>
<dbReference type="PANTHER" id="PTHR24100">
    <property type="entry name" value="BUTYROPHILIN"/>
    <property type="match status" value="1"/>
</dbReference>
<dbReference type="InterPro" id="IPR007110">
    <property type="entry name" value="Ig-like_dom"/>
</dbReference>
<dbReference type="GO" id="GO:0050852">
    <property type="term" value="P:T cell receptor signaling pathway"/>
    <property type="evidence" value="ECO:0007669"/>
    <property type="project" value="TreeGrafter"/>
</dbReference>
<dbReference type="Proteomes" id="UP000472271">
    <property type="component" value="Chromosome 11"/>
</dbReference>
<reference evidence="12" key="1">
    <citation type="submission" date="2019-06" db="EMBL/GenBank/DDBJ databases">
        <authorList>
            <consortium name="Wellcome Sanger Institute Data Sharing"/>
        </authorList>
    </citation>
    <scope>NUCLEOTIDE SEQUENCE [LARGE SCALE GENOMIC DNA]</scope>
</reference>
<comment type="similarity">
    <text evidence="9">Belongs to the SKINT family.</text>
</comment>
<dbReference type="AlphaFoldDB" id="A0A672ZB69"/>
<name>A0A672ZB69_9TELE</name>
<feature type="transmembrane region" description="Helical" evidence="10">
    <location>
        <begin position="12"/>
        <end position="31"/>
    </location>
</feature>
<evidence type="ECO:0000256" key="9">
    <source>
        <dbReference type="ARBA" id="ARBA00038221"/>
    </source>
</evidence>
<dbReference type="GO" id="GO:0009897">
    <property type="term" value="C:external side of plasma membrane"/>
    <property type="evidence" value="ECO:0007669"/>
    <property type="project" value="TreeGrafter"/>
</dbReference>
<keyword evidence="6" id="KW-1015">Disulfide bond</keyword>
<evidence type="ECO:0000256" key="2">
    <source>
        <dbReference type="ARBA" id="ARBA00022692"/>
    </source>
</evidence>
<evidence type="ECO:0000256" key="4">
    <source>
        <dbReference type="ARBA" id="ARBA00022989"/>
    </source>
</evidence>
<dbReference type="SUPFAM" id="SSF48726">
    <property type="entry name" value="Immunoglobulin"/>
    <property type="match status" value="2"/>
</dbReference>
<dbReference type="InterPro" id="IPR003599">
    <property type="entry name" value="Ig_sub"/>
</dbReference>
<proteinExistence type="inferred from homology"/>
<dbReference type="GO" id="GO:0050863">
    <property type="term" value="P:regulation of T cell activation"/>
    <property type="evidence" value="ECO:0007669"/>
    <property type="project" value="UniProtKB-ARBA"/>
</dbReference>
<keyword evidence="2 10" id="KW-0812">Transmembrane</keyword>
<accession>A0A672ZB69</accession>
<dbReference type="PROSITE" id="PS50835">
    <property type="entry name" value="IG_LIKE"/>
    <property type="match status" value="2"/>
</dbReference>
<keyword evidence="3" id="KW-0732">Signal</keyword>
<evidence type="ECO:0000256" key="3">
    <source>
        <dbReference type="ARBA" id="ARBA00022729"/>
    </source>
</evidence>
<evidence type="ECO:0000256" key="1">
    <source>
        <dbReference type="ARBA" id="ARBA00004370"/>
    </source>
</evidence>
<dbReference type="Pfam" id="PF22705">
    <property type="entry name" value="C2-set_3"/>
    <property type="match status" value="1"/>
</dbReference>
<dbReference type="InterPro" id="IPR050504">
    <property type="entry name" value="IgSF_BTN/MOG"/>
</dbReference>
<dbReference type="GO" id="GO:0001817">
    <property type="term" value="P:regulation of cytokine production"/>
    <property type="evidence" value="ECO:0007669"/>
    <property type="project" value="TreeGrafter"/>
</dbReference>
<dbReference type="PANTHER" id="PTHR24100:SF151">
    <property type="entry name" value="ICOS LIGAND"/>
    <property type="match status" value="1"/>
</dbReference>
<evidence type="ECO:0000313" key="12">
    <source>
        <dbReference type="Ensembl" id="ENSSORP00005014145.1"/>
    </source>
</evidence>
<organism evidence="12 13">
    <name type="scientific">Sphaeramia orbicularis</name>
    <name type="common">orbiculate cardinalfish</name>
    <dbReference type="NCBI Taxonomy" id="375764"/>
    <lineage>
        <taxon>Eukaryota</taxon>
        <taxon>Metazoa</taxon>
        <taxon>Chordata</taxon>
        <taxon>Craniata</taxon>
        <taxon>Vertebrata</taxon>
        <taxon>Euteleostomi</taxon>
        <taxon>Actinopterygii</taxon>
        <taxon>Neopterygii</taxon>
        <taxon>Teleostei</taxon>
        <taxon>Neoteleostei</taxon>
        <taxon>Acanthomorphata</taxon>
        <taxon>Gobiaria</taxon>
        <taxon>Kurtiformes</taxon>
        <taxon>Apogonoidei</taxon>
        <taxon>Apogonidae</taxon>
        <taxon>Apogoninae</taxon>
        <taxon>Sphaeramia</taxon>
    </lineage>
</organism>
<comment type="subcellular location">
    <subcellularLocation>
        <location evidence="1">Membrane</location>
    </subcellularLocation>
</comment>